<dbReference type="Gene3D" id="1.10.1740.10">
    <property type="match status" value="1"/>
</dbReference>
<dbReference type="SUPFAM" id="SSF88946">
    <property type="entry name" value="Sigma2 domain of RNA polymerase sigma factors"/>
    <property type="match status" value="1"/>
</dbReference>
<sequence length="101" mass="10889">MGDATTTTTSAEDAGAGARRSPSRPSGHAGPDRLEEHRRELTGYCYRLLGSAADAEDAVQLTMLRAWKGLARFDGRSSLRTWLYRIATNVCFDELAGGGGR</sequence>
<gene>
    <name evidence="6" type="ORF">WDZ17_09610</name>
</gene>
<feature type="compositionally biased region" description="Low complexity" evidence="4">
    <location>
        <begin position="1"/>
        <end position="18"/>
    </location>
</feature>
<evidence type="ECO:0000256" key="4">
    <source>
        <dbReference type="SAM" id="MobiDB-lite"/>
    </source>
</evidence>
<feature type="non-terminal residue" evidence="6">
    <location>
        <position position="101"/>
    </location>
</feature>
<keyword evidence="7" id="KW-1185">Reference proteome</keyword>
<dbReference type="Proteomes" id="UP001387100">
    <property type="component" value="Unassembled WGS sequence"/>
</dbReference>
<evidence type="ECO:0000259" key="5">
    <source>
        <dbReference type="Pfam" id="PF04542"/>
    </source>
</evidence>
<dbReference type="PANTHER" id="PTHR43133:SF65">
    <property type="entry name" value="ECF RNA POLYMERASE SIGMA FACTOR SIGG"/>
    <property type="match status" value="1"/>
</dbReference>
<keyword evidence="3" id="KW-0804">Transcription</keyword>
<dbReference type="EMBL" id="JBBIAA010000009">
    <property type="protein sequence ID" value="MEJ5945546.1"/>
    <property type="molecule type" value="Genomic_DNA"/>
</dbReference>
<comment type="caution">
    <text evidence="6">The sequence shown here is derived from an EMBL/GenBank/DDBJ whole genome shotgun (WGS) entry which is preliminary data.</text>
</comment>
<dbReference type="InterPro" id="IPR014284">
    <property type="entry name" value="RNA_pol_sigma-70_dom"/>
</dbReference>
<protein>
    <submittedName>
        <fullName evidence="6">Sigma-70 family RNA polymerase sigma factor</fullName>
    </submittedName>
</protein>
<dbReference type="InterPro" id="IPR013325">
    <property type="entry name" value="RNA_pol_sigma_r2"/>
</dbReference>
<dbReference type="PANTHER" id="PTHR43133">
    <property type="entry name" value="RNA POLYMERASE ECF-TYPE SIGMA FACTO"/>
    <property type="match status" value="1"/>
</dbReference>
<evidence type="ECO:0000256" key="2">
    <source>
        <dbReference type="ARBA" id="ARBA00023082"/>
    </source>
</evidence>
<keyword evidence="1" id="KW-0805">Transcription regulation</keyword>
<organism evidence="6 7">
    <name type="scientific">Pseudokineococcus basanitobsidens</name>
    <dbReference type="NCBI Taxonomy" id="1926649"/>
    <lineage>
        <taxon>Bacteria</taxon>
        <taxon>Bacillati</taxon>
        <taxon>Actinomycetota</taxon>
        <taxon>Actinomycetes</taxon>
        <taxon>Kineosporiales</taxon>
        <taxon>Kineosporiaceae</taxon>
        <taxon>Pseudokineococcus</taxon>
    </lineage>
</organism>
<dbReference type="RefSeq" id="WP_339574931.1">
    <property type="nucleotide sequence ID" value="NZ_JBBIAA010000009.1"/>
</dbReference>
<evidence type="ECO:0000256" key="3">
    <source>
        <dbReference type="ARBA" id="ARBA00023163"/>
    </source>
</evidence>
<feature type="domain" description="RNA polymerase sigma-70 region 2" evidence="5">
    <location>
        <begin position="35"/>
        <end position="95"/>
    </location>
</feature>
<reference evidence="6 7" key="1">
    <citation type="journal article" date="2017" name="Int. J. Syst. Evol. Microbiol.">
        <title>Pseudokineococcus basanitobsidens sp. nov., isolated from volcanic rock.</title>
        <authorList>
            <person name="Lee D.W."/>
            <person name="Park M.Y."/>
            <person name="Kim J.J."/>
            <person name="Kim B.S."/>
        </authorList>
    </citation>
    <scope>NUCLEOTIDE SEQUENCE [LARGE SCALE GENOMIC DNA]</scope>
    <source>
        <strain evidence="6 7">DSM 103726</strain>
    </source>
</reference>
<proteinExistence type="predicted"/>
<dbReference type="InterPro" id="IPR007627">
    <property type="entry name" value="RNA_pol_sigma70_r2"/>
</dbReference>
<dbReference type="Pfam" id="PF04542">
    <property type="entry name" value="Sigma70_r2"/>
    <property type="match status" value="1"/>
</dbReference>
<dbReference type="InterPro" id="IPR039425">
    <property type="entry name" value="RNA_pol_sigma-70-like"/>
</dbReference>
<evidence type="ECO:0000313" key="7">
    <source>
        <dbReference type="Proteomes" id="UP001387100"/>
    </source>
</evidence>
<evidence type="ECO:0000256" key="1">
    <source>
        <dbReference type="ARBA" id="ARBA00023015"/>
    </source>
</evidence>
<evidence type="ECO:0000313" key="6">
    <source>
        <dbReference type="EMBL" id="MEJ5945546.1"/>
    </source>
</evidence>
<feature type="region of interest" description="Disordered" evidence="4">
    <location>
        <begin position="1"/>
        <end position="35"/>
    </location>
</feature>
<name>A0ABU8RKH7_9ACTN</name>
<dbReference type="NCBIfam" id="TIGR02937">
    <property type="entry name" value="sigma70-ECF"/>
    <property type="match status" value="1"/>
</dbReference>
<accession>A0ABU8RKH7</accession>
<keyword evidence="2" id="KW-0731">Sigma factor</keyword>